<dbReference type="EMBL" id="AZNF01000015">
    <property type="protein sequence ID" value="KID61411.1"/>
    <property type="molecule type" value="Genomic_DNA"/>
</dbReference>
<gene>
    <name evidence="2" type="ORF">MAN_09176</name>
</gene>
<proteinExistence type="predicted"/>
<organism evidence="2 3">
    <name type="scientific">Metarhizium anisopliae (strain ARSEF 549)</name>
    <dbReference type="NCBI Taxonomy" id="3151832"/>
    <lineage>
        <taxon>Eukaryota</taxon>
        <taxon>Fungi</taxon>
        <taxon>Dikarya</taxon>
        <taxon>Ascomycota</taxon>
        <taxon>Pezizomycotina</taxon>
        <taxon>Sordariomycetes</taxon>
        <taxon>Hypocreomycetidae</taxon>
        <taxon>Hypocreales</taxon>
        <taxon>Clavicipitaceae</taxon>
        <taxon>Metarhizium</taxon>
    </lineage>
</organism>
<dbReference type="OrthoDB" id="4940324at2759"/>
<accession>A0A0B4F6C1</accession>
<sequence length="316" mass="35284">MLAPGRQRSGLQGDKDCNERGADGILDNDPDSTVQDQQAANQETDQEVERVVRREIGKEIAKEITREIAREIAITREIGREIGKEIGKEIARFIAGEIARQAREEATQGATQKVIPRDTPQADAPQEVIPGGLAPREIAPQQVAQDIRQPVNQQDNQQIQLLGATMTRTSLRSSWRLQLTFPHGSESLVDEFCTEFNRNLSWSHILRRKASSAYILDAPDPPDPALGCRVILPVHGLVQVAPVPIPTLHFGSKRAAKSFKKHAYVFEHPPEDAESQKALYMPAMSIDAFREKLSSRGSRVWSWWPNPNFHLHSGAF</sequence>
<keyword evidence="3" id="KW-1185">Reference proteome</keyword>
<protein>
    <submittedName>
        <fullName evidence="2">Uncharacterized protein</fullName>
    </submittedName>
</protein>
<feature type="compositionally biased region" description="Basic and acidic residues" evidence="1">
    <location>
        <begin position="13"/>
        <end position="22"/>
    </location>
</feature>
<dbReference type="HOGENOM" id="CLU_1042369_0_0_1"/>
<name>A0A0B4F6C1_METAF</name>
<dbReference type="Proteomes" id="UP000031186">
    <property type="component" value="Unassembled WGS sequence"/>
</dbReference>
<dbReference type="AlphaFoldDB" id="A0A0B4F6C1"/>
<feature type="non-terminal residue" evidence="2">
    <location>
        <position position="1"/>
    </location>
</feature>
<evidence type="ECO:0000256" key="1">
    <source>
        <dbReference type="SAM" id="MobiDB-lite"/>
    </source>
</evidence>
<reference evidence="2 3" key="1">
    <citation type="journal article" date="2014" name="Proc. Natl. Acad. Sci. U.S.A.">
        <title>Trajectory and genomic determinants of fungal-pathogen speciation and host adaptation.</title>
        <authorList>
            <person name="Hu X."/>
            <person name="Xiao G."/>
            <person name="Zheng P."/>
            <person name="Shang Y."/>
            <person name="Su Y."/>
            <person name="Zhang X."/>
            <person name="Liu X."/>
            <person name="Zhan S."/>
            <person name="St Leger R.J."/>
            <person name="Wang C."/>
        </authorList>
    </citation>
    <scope>NUCLEOTIDE SEQUENCE [LARGE SCALE GENOMIC DNA]</scope>
    <source>
        <strain evidence="2 3">ARSEF 549</strain>
    </source>
</reference>
<dbReference type="VEuPathDB" id="FungiDB:MAN_09176"/>
<feature type="region of interest" description="Disordered" evidence="1">
    <location>
        <begin position="1"/>
        <end position="48"/>
    </location>
</feature>
<comment type="caution">
    <text evidence="2">The sequence shown here is derived from an EMBL/GenBank/DDBJ whole genome shotgun (WGS) entry which is preliminary data.</text>
</comment>
<evidence type="ECO:0000313" key="2">
    <source>
        <dbReference type="EMBL" id="KID61411.1"/>
    </source>
</evidence>
<evidence type="ECO:0000313" key="3">
    <source>
        <dbReference type="Proteomes" id="UP000031186"/>
    </source>
</evidence>
<feature type="compositionally biased region" description="Polar residues" evidence="1">
    <location>
        <begin position="31"/>
        <end position="43"/>
    </location>
</feature>